<keyword evidence="2" id="KW-1185">Reference proteome</keyword>
<dbReference type="OrthoDB" id="9799921at2"/>
<dbReference type="Proteomes" id="UP000237056">
    <property type="component" value="Unassembled WGS sequence"/>
</dbReference>
<accession>A0A2S4N6I0</accession>
<name>A0A2S4N6I0_9FLAO</name>
<sequence>MTTLEKHPDWFYDFYPMEILLLGSFPPHSSKHAFPFYYPNKQNRFWKILAHIANKTLTHDLSNTELAVNERKNLMKFLHIGIHDVGKTILRKNNSSLDTKIDVIEYQDIKKIVKNHPELQQILLLGFSSKNSATQTFIKYLEHQKILTEFPVDFKLKSQQSFTIFIDNRKIKCSILNSTSSASAIGIDALIDQFSKYILVPNE</sequence>
<proteinExistence type="predicted"/>
<dbReference type="EMBL" id="PQNY01000011">
    <property type="protein sequence ID" value="POS01326.1"/>
    <property type="molecule type" value="Genomic_DNA"/>
</dbReference>
<evidence type="ECO:0000313" key="1">
    <source>
        <dbReference type="EMBL" id="POS01326.1"/>
    </source>
</evidence>
<gene>
    <name evidence="1" type="ORF">Q361_11137</name>
</gene>
<comment type="caution">
    <text evidence="1">The sequence shown here is derived from an EMBL/GenBank/DDBJ whole genome shotgun (WGS) entry which is preliminary data.</text>
</comment>
<evidence type="ECO:0000313" key="2">
    <source>
        <dbReference type="Proteomes" id="UP000237056"/>
    </source>
</evidence>
<dbReference type="Gene3D" id="3.40.470.10">
    <property type="entry name" value="Uracil-DNA glycosylase-like domain"/>
    <property type="match status" value="1"/>
</dbReference>
<organism evidence="1 2">
    <name type="scientific">Flavobacterium croceum DSM 17960</name>
    <dbReference type="NCBI Taxonomy" id="1121886"/>
    <lineage>
        <taxon>Bacteria</taxon>
        <taxon>Pseudomonadati</taxon>
        <taxon>Bacteroidota</taxon>
        <taxon>Flavobacteriia</taxon>
        <taxon>Flavobacteriales</taxon>
        <taxon>Flavobacteriaceae</taxon>
        <taxon>Flavobacterium</taxon>
    </lineage>
</organism>
<reference evidence="1 2" key="1">
    <citation type="submission" date="2018-01" db="EMBL/GenBank/DDBJ databases">
        <title>Genomic Encyclopedia of Type Strains, Phase I: the one thousand microbial genomes (KMG-I) project.</title>
        <authorList>
            <person name="Goeker M."/>
        </authorList>
    </citation>
    <scope>NUCLEOTIDE SEQUENCE [LARGE SCALE GENOMIC DNA]</scope>
    <source>
        <strain evidence="1 2">DSM 17960</strain>
    </source>
</reference>
<dbReference type="InterPro" id="IPR036895">
    <property type="entry name" value="Uracil-DNA_glycosylase-like_sf"/>
</dbReference>
<dbReference type="SUPFAM" id="SSF52141">
    <property type="entry name" value="Uracil-DNA glycosylase-like"/>
    <property type="match status" value="1"/>
</dbReference>
<protein>
    <submittedName>
        <fullName evidence="1">G/U mismatch-specific uracil-DNA glycosylase</fullName>
    </submittedName>
</protein>
<dbReference type="AlphaFoldDB" id="A0A2S4N6I0"/>
<dbReference type="RefSeq" id="WP_103726433.1">
    <property type="nucleotide sequence ID" value="NZ_PQNY01000011.1"/>
</dbReference>